<evidence type="ECO:0000259" key="1">
    <source>
        <dbReference type="Pfam" id="PF13648"/>
    </source>
</evidence>
<dbReference type="EMBL" id="JAETXX010000006">
    <property type="protein sequence ID" value="MCF8715300.1"/>
    <property type="molecule type" value="Genomic_DNA"/>
</dbReference>
<gene>
    <name evidence="2" type="ORF">JM658_10720</name>
</gene>
<evidence type="ECO:0000313" key="3">
    <source>
        <dbReference type="Proteomes" id="UP000829517"/>
    </source>
</evidence>
<proteinExistence type="predicted"/>
<evidence type="ECO:0000313" key="2">
    <source>
        <dbReference type="EMBL" id="MCF8715300.1"/>
    </source>
</evidence>
<dbReference type="PROSITE" id="PS51257">
    <property type="entry name" value="PROKAR_LIPOPROTEIN"/>
    <property type="match status" value="1"/>
</dbReference>
<protein>
    <submittedName>
        <fullName evidence="2">Lipocalin family protein</fullName>
    </submittedName>
</protein>
<dbReference type="InterPro" id="IPR013783">
    <property type="entry name" value="Ig-like_fold"/>
</dbReference>
<dbReference type="RefSeq" id="WP_236959264.1">
    <property type="nucleotide sequence ID" value="NZ_JAETXX010000006.1"/>
</dbReference>
<comment type="caution">
    <text evidence="2">The sequence shown here is derived from an EMBL/GenBank/DDBJ whole genome shotgun (WGS) entry which is preliminary data.</text>
</comment>
<dbReference type="InterPro" id="IPR024311">
    <property type="entry name" value="Lipocalin-like"/>
</dbReference>
<name>A0ABS9J4F4_9FLAO</name>
<dbReference type="Pfam" id="PF13648">
    <property type="entry name" value="Lipocalin_4"/>
    <property type="match status" value="1"/>
</dbReference>
<dbReference type="Gene3D" id="2.60.40.10">
    <property type="entry name" value="Immunoglobulins"/>
    <property type="match status" value="1"/>
</dbReference>
<organism evidence="2 3">
    <name type="scientific">Joostella atrarenae</name>
    <dbReference type="NCBI Taxonomy" id="679257"/>
    <lineage>
        <taxon>Bacteria</taxon>
        <taxon>Pseudomonadati</taxon>
        <taxon>Bacteroidota</taxon>
        <taxon>Flavobacteriia</taxon>
        <taxon>Flavobacteriales</taxon>
        <taxon>Flavobacteriaceae</taxon>
        <taxon>Joostella</taxon>
    </lineage>
</organism>
<keyword evidence="3" id="KW-1185">Reference proteome</keyword>
<accession>A0ABS9J4F4</accession>
<dbReference type="Proteomes" id="UP000829517">
    <property type="component" value="Unassembled WGS sequence"/>
</dbReference>
<feature type="domain" description="Lipocalin-like" evidence="1">
    <location>
        <begin position="44"/>
        <end position="133"/>
    </location>
</feature>
<reference evidence="2 3" key="1">
    <citation type="submission" date="2021-01" db="EMBL/GenBank/DDBJ databases">
        <title>Genome sequencing of Joostella atrarenae M1-2 (= KCTC 23194).</title>
        <authorList>
            <person name="Zakaria M.R."/>
            <person name="Lam M.Q."/>
            <person name="Chong C.S."/>
        </authorList>
    </citation>
    <scope>NUCLEOTIDE SEQUENCE [LARGE SCALE GENOMIC DNA]</scope>
    <source>
        <strain evidence="2 3">M1-2</strain>
    </source>
</reference>
<sequence length="691" mass="79835">MKIFKILIIFFVGIIFYACDKDDEQTPEDLFYANALTSVKMEDIAGNWAMSTVEYNGEISIIQPSRPECGSDFTSITSDGKYREYIYSDSYNCTANVITSSWKLNNGILTITDANGKSDEIVIIKATDNTLIFKIKMDVSASLQDQIFSFTAHSYTPAEDKDLYSDTFEQNTNEEHIEQIEFNWQTYVGVNGFERYEIYRSTTLSKNNATLIKTIDDIKINSFIDLDPPIQDKLYYYFKIYNENGLLGESELQKVFTGSLHVREIFLKQPTVVNQQVELEWEESQSPYFSNYTVLVYGDNPDAQPIKSEGNTQILKKIYEKETLNFTDEFSYIKNPVYIVYVEDIFGNTSIEYENLDLRQQVDFEREGLIDLYNIEQFTHDPKAPYIYLNGLGEKNGTGYNIIKYNYETKKVVAKKTGIRLYSGIEMKLINSDQGNELFVNHNGNLHIYDADNLNLLHENGESGYEITTYSDFEYIDNGIYLFVNKTHLISYRRDSEGFSMIDSKPHFDRILSTNAYHLIPTSTNNFLLGHKEINYSLNIEIDDQGLIDITGQTAISIQSQWKTRTLYEPATDELFNLDTGDIYLVNQTQLVMTNSAPEYFLGWGKNATELYAANHDDISTNHENFNKQLIVIKRRNQYQYDTYPTLGYPMATFNDYKGKLIIISSYFKREELDSYTSCRANFFIEPNVSL</sequence>